<dbReference type="InterPro" id="IPR000801">
    <property type="entry name" value="Esterase-like"/>
</dbReference>
<keyword evidence="5" id="KW-1185">Reference proteome</keyword>
<evidence type="ECO:0000256" key="2">
    <source>
        <dbReference type="SAM" id="MobiDB-lite"/>
    </source>
</evidence>
<keyword evidence="1 3" id="KW-0732">Signal</keyword>
<protein>
    <recommendedName>
        <fullName evidence="6">Phospholipase/carboxylesterase/thioesterase domain-containing protein</fullName>
    </recommendedName>
</protein>
<feature type="signal peptide" evidence="3">
    <location>
        <begin position="1"/>
        <end position="27"/>
    </location>
</feature>
<name>A0A4Y6PW08_PERCE</name>
<dbReference type="EMBL" id="CP041186">
    <property type="protein sequence ID" value="QDG52531.1"/>
    <property type="molecule type" value="Genomic_DNA"/>
</dbReference>
<dbReference type="Proteomes" id="UP000315995">
    <property type="component" value="Chromosome"/>
</dbReference>
<feature type="chain" id="PRO_5030106534" description="Phospholipase/carboxylesterase/thioesterase domain-containing protein" evidence="3">
    <location>
        <begin position="28"/>
        <end position="263"/>
    </location>
</feature>
<evidence type="ECO:0008006" key="6">
    <source>
        <dbReference type="Google" id="ProtNLM"/>
    </source>
</evidence>
<evidence type="ECO:0000313" key="4">
    <source>
        <dbReference type="EMBL" id="QDG52531.1"/>
    </source>
</evidence>
<feature type="compositionally biased region" description="Low complexity" evidence="2">
    <location>
        <begin position="29"/>
        <end position="52"/>
    </location>
</feature>
<reference evidence="4 5" key="1">
    <citation type="submission" date="2019-06" db="EMBL/GenBank/DDBJ databases">
        <title>Persicimonas caeni gen. nov., sp. nov., a predatory bacterium isolated from solar saltern.</title>
        <authorList>
            <person name="Wang S."/>
        </authorList>
    </citation>
    <scope>NUCLEOTIDE SEQUENCE [LARGE SCALE GENOMIC DNA]</scope>
    <source>
        <strain evidence="4 5">YN101</strain>
    </source>
</reference>
<dbReference type="InterPro" id="IPR050955">
    <property type="entry name" value="Plant_Biomass_Hydrol_Est"/>
</dbReference>
<sequence>MQYPTKLSCILLALLMCAACESRPAQSVQQADTPAPSPASSPAQQAEADPTPDVQPPVAPVVLLPDGESPDGGWPTLVMLHGYRSSQRDFVPVGRLAAAEGIAAISLPAPFERGEGHYHWKQGEPEHTHAYLQGVVGKLAEAKDGKLDTGRLWLAGFSQGAMHSVHLAAKYPDAYRGVLAISPAGWTPAPDAVVEPEVRRDFVVIGGRAEKARYRDSFFATRDLLTKSQLPVEIIEHDGGHRFPPNWRAQFARIFAAWADETR</sequence>
<gene>
    <name evidence="4" type="ORF">FIV42_17855</name>
</gene>
<dbReference type="AlphaFoldDB" id="A0A4Y6PW08"/>
<accession>A0A4Y6PW08</accession>
<dbReference type="SUPFAM" id="SSF53474">
    <property type="entry name" value="alpha/beta-Hydrolases"/>
    <property type="match status" value="1"/>
</dbReference>
<dbReference type="RefSeq" id="WP_141198998.1">
    <property type="nucleotide sequence ID" value="NZ_CP041186.1"/>
</dbReference>
<evidence type="ECO:0000256" key="1">
    <source>
        <dbReference type="ARBA" id="ARBA00022729"/>
    </source>
</evidence>
<dbReference type="Pfam" id="PF00756">
    <property type="entry name" value="Esterase"/>
    <property type="match status" value="1"/>
</dbReference>
<organism evidence="4 5">
    <name type="scientific">Persicimonas caeni</name>
    <dbReference type="NCBI Taxonomy" id="2292766"/>
    <lineage>
        <taxon>Bacteria</taxon>
        <taxon>Deltaproteobacteria</taxon>
        <taxon>Bradymonadales</taxon>
        <taxon>Bradymonadaceae</taxon>
        <taxon>Persicimonas</taxon>
    </lineage>
</organism>
<dbReference type="InterPro" id="IPR029058">
    <property type="entry name" value="AB_hydrolase_fold"/>
</dbReference>
<dbReference type="PANTHER" id="PTHR43037:SF4">
    <property type="entry name" value="PEPTIDASE S9 PROLYL OLIGOPEPTIDASE CATALYTIC DOMAIN-CONTAINING PROTEIN"/>
    <property type="match status" value="1"/>
</dbReference>
<dbReference type="PANTHER" id="PTHR43037">
    <property type="entry name" value="UNNAMED PRODUCT-RELATED"/>
    <property type="match status" value="1"/>
</dbReference>
<dbReference type="Gene3D" id="3.40.50.1820">
    <property type="entry name" value="alpha/beta hydrolase"/>
    <property type="match status" value="1"/>
</dbReference>
<proteinExistence type="predicted"/>
<feature type="region of interest" description="Disordered" evidence="2">
    <location>
        <begin position="25"/>
        <end position="66"/>
    </location>
</feature>
<dbReference type="OrthoDB" id="9780848at2"/>
<evidence type="ECO:0000313" key="5">
    <source>
        <dbReference type="Proteomes" id="UP000315995"/>
    </source>
</evidence>
<evidence type="ECO:0000256" key="3">
    <source>
        <dbReference type="SAM" id="SignalP"/>
    </source>
</evidence>
<accession>A0A5B8YBE1</accession>